<evidence type="ECO:0000313" key="12">
    <source>
        <dbReference type="Proteomes" id="UP000199258"/>
    </source>
</evidence>
<dbReference type="NCBIfam" id="TIGR01007">
    <property type="entry name" value="eps_fam"/>
    <property type="match status" value="1"/>
</dbReference>
<dbReference type="InterPro" id="IPR033756">
    <property type="entry name" value="YlxH/NBP35"/>
</dbReference>
<evidence type="ECO:0000256" key="6">
    <source>
        <dbReference type="ARBA" id="ARBA00022840"/>
    </source>
</evidence>
<evidence type="ECO:0000313" key="11">
    <source>
        <dbReference type="EMBL" id="SDI26318.1"/>
    </source>
</evidence>
<feature type="compositionally biased region" description="Basic and acidic residues" evidence="9">
    <location>
        <begin position="445"/>
        <end position="465"/>
    </location>
</feature>
<dbReference type="AlphaFoldDB" id="A0A1G8J4X1"/>
<evidence type="ECO:0000256" key="1">
    <source>
        <dbReference type="ARBA" id="ARBA00007316"/>
    </source>
</evidence>
<evidence type="ECO:0000256" key="2">
    <source>
        <dbReference type="ARBA" id="ARBA00011903"/>
    </source>
</evidence>
<feature type="region of interest" description="Disordered" evidence="9">
    <location>
        <begin position="437"/>
        <end position="465"/>
    </location>
</feature>
<dbReference type="GO" id="GO:0005886">
    <property type="term" value="C:plasma membrane"/>
    <property type="evidence" value="ECO:0007669"/>
    <property type="project" value="TreeGrafter"/>
</dbReference>
<keyword evidence="3" id="KW-0808">Transferase</keyword>
<dbReference type="GO" id="GO:0042802">
    <property type="term" value="F:identical protein binding"/>
    <property type="evidence" value="ECO:0007669"/>
    <property type="project" value="UniProtKB-ARBA"/>
</dbReference>
<evidence type="ECO:0000256" key="5">
    <source>
        <dbReference type="ARBA" id="ARBA00022777"/>
    </source>
</evidence>
<keyword evidence="12" id="KW-1185">Reference proteome</keyword>
<keyword evidence="7" id="KW-0829">Tyrosine-protein kinase</keyword>
<name>A0A1G8J4X1_9MICC</name>
<dbReference type="PANTHER" id="PTHR32309">
    <property type="entry name" value="TYROSINE-PROTEIN KINASE"/>
    <property type="match status" value="1"/>
</dbReference>
<evidence type="ECO:0000256" key="9">
    <source>
        <dbReference type="SAM" id="MobiDB-lite"/>
    </source>
</evidence>
<organism evidence="11 12">
    <name type="scientific">Arthrobacter subterraneus</name>
    <dbReference type="NCBI Taxonomy" id="335973"/>
    <lineage>
        <taxon>Bacteria</taxon>
        <taxon>Bacillati</taxon>
        <taxon>Actinomycetota</taxon>
        <taxon>Actinomycetes</taxon>
        <taxon>Micrococcales</taxon>
        <taxon>Micrococcaceae</taxon>
        <taxon>Arthrobacter</taxon>
    </lineage>
</organism>
<evidence type="ECO:0000256" key="10">
    <source>
        <dbReference type="SAM" id="SignalP"/>
    </source>
</evidence>
<dbReference type="Gene3D" id="3.40.50.300">
    <property type="entry name" value="P-loop containing nucleotide triphosphate hydrolases"/>
    <property type="match status" value="1"/>
</dbReference>
<sequence length="465" mass="48930">MGLLLAAAVSLLRTPAYTSQTTLFAATQNTGTVAELQIGNSFTQARVQSYAETASTPLVLQPVIDSLGLELSASELAGRIKASADLDTVLLSITAEDASPVQAAAIAQSVANSLIEAINTLETTTEGEDSPVKLTVVTPAVAPSQPSSPKTQLNLVLGLLSGLIAGGVLAVLRATLDVRVRGESDVRKASAAPILGAISFDNDATKKPLLTQTSAQSPRAESFRQIRTNLQFAHVSHASKAVLVTSSLPGEGKSTTATNLAIAMAQAGQSVVLVDADLRRPRVDEYLGLERNAGLTTALIGRADVKDLLQPWGEDELYVLTSGQIPPNPSELLGSEAMKQLITQLEQTFDAIIIDAPPLLPVTDAAVLAQQVGGVVLVIGSSKVKIPDLQKSLSSLELVEADLLGVVLNLLPTKGPDAYAYNSYSYDAAPLRTAGGASHMRSVRPRSEQHEFDEQVLRPRADQRR</sequence>
<dbReference type="PANTHER" id="PTHR32309:SF13">
    <property type="entry name" value="FERRIC ENTEROBACTIN TRANSPORT PROTEIN FEPE"/>
    <property type="match status" value="1"/>
</dbReference>
<evidence type="ECO:0000256" key="8">
    <source>
        <dbReference type="ARBA" id="ARBA00051245"/>
    </source>
</evidence>
<dbReference type="GO" id="GO:0005524">
    <property type="term" value="F:ATP binding"/>
    <property type="evidence" value="ECO:0007669"/>
    <property type="project" value="UniProtKB-KW"/>
</dbReference>
<accession>A0A1G8J4X1</accession>
<protein>
    <recommendedName>
        <fullName evidence="2">non-specific protein-tyrosine kinase</fullName>
        <ecNumber evidence="2">2.7.10.2</ecNumber>
    </recommendedName>
</protein>
<keyword evidence="5" id="KW-0418">Kinase</keyword>
<gene>
    <name evidence="11" type="ORF">SAMN04488693_10838</name>
</gene>
<dbReference type="FunFam" id="3.40.50.300:FF:000527">
    <property type="entry name" value="Tyrosine-protein kinase etk"/>
    <property type="match status" value="1"/>
</dbReference>
<dbReference type="SUPFAM" id="SSF52540">
    <property type="entry name" value="P-loop containing nucleoside triphosphate hydrolases"/>
    <property type="match status" value="1"/>
</dbReference>
<keyword evidence="6" id="KW-0067">ATP-binding</keyword>
<keyword evidence="4" id="KW-0547">Nucleotide-binding</keyword>
<dbReference type="GO" id="GO:0004715">
    <property type="term" value="F:non-membrane spanning protein tyrosine kinase activity"/>
    <property type="evidence" value="ECO:0007669"/>
    <property type="project" value="UniProtKB-EC"/>
</dbReference>
<evidence type="ECO:0000256" key="4">
    <source>
        <dbReference type="ARBA" id="ARBA00022741"/>
    </source>
</evidence>
<evidence type="ECO:0000256" key="3">
    <source>
        <dbReference type="ARBA" id="ARBA00022679"/>
    </source>
</evidence>
<dbReference type="EMBL" id="FNDT01000008">
    <property type="protein sequence ID" value="SDI26318.1"/>
    <property type="molecule type" value="Genomic_DNA"/>
</dbReference>
<comment type="similarity">
    <text evidence="1">Belongs to the CpsD/CapB family.</text>
</comment>
<reference evidence="11 12" key="1">
    <citation type="submission" date="2016-10" db="EMBL/GenBank/DDBJ databases">
        <authorList>
            <person name="de Groot N.N."/>
        </authorList>
    </citation>
    <scope>NUCLEOTIDE SEQUENCE [LARGE SCALE GENOMIC DNA]</scope>
    <source>
        <strain evidence="11 12">NP_1H</strain>
    </source>
</reference>
<evidence type="ECO:0000256" key="7">
    <source>
        <dbReference type="ARBA" id="ARBA00023137"/>
    </source>
</evidence>
<dbReference type="InterPro" id="IPR005702">
    <property type="entry name" value="Wzc-like_C"/>
</dbReference>
<feature type="signal peptide" evidence="10">
    <location>
        <begin position="1"/>
        <end position="18"/>
    </location>
</feature>
<dbReference type="Proteomes" id="UP000199258">
    <property type="component" value="Unassembled WGS sequence"/>
</dbReference>
<comment type="catalytic activity">
    <reaction evidence="8">
        <text>L-tyrosyl-[protein] + ATP = O-phospho-L-tyrosyl-[protein] + ADP + H(+)</text>
        <dbReference type="Rhea" id="RHEA:10596"/>
        <dbReference type="Rhea" id="RHEA-COMP:10136"/>
        <dbReference type="Rhea" id="RHEA-COMP:20101"/>
        <dbReference type="ChEBI" id="CHEBI:15378"/>
        <dbReference type="ChEBI" id="CHEBI:30616"/>
        <dbReference type="ChEBI" id="CHEBI:46858"/>
        <dbReference type="ChEBI" id="CHEBI:61978"/>
        <dbReference type="ChEBI" id="CHEBI:456216"/>
        <dbReference type="EC" id="2.7.10.2"/>
    </reaction>
</comment>
<dbReference type="STRING" id="335973.SAMN04488693_10838"/>
<feature type="chain" id="PRO_5039650007" description="non-specific protein-tyrosine kinase" evidence="10">
    <location>
        <begin position="19"/>
        <end position="465"/>
    </location>
</feature>
<dbReference type="InterPro" id="IPR050445">
    <property type="entry name" value="Bact_polysacc_biosynth/exp"/>
</dbReference>
<proteinExistence type="inferred from homology"/>
<dbReference type="EC" id="2.7.10.2" evidence="2"/>
<dbReference type="Pfam" id="PF10609">
    <property type="entry name" value="ParA"/>
    <property type="match status" value="1"/>
</dbReference>
<dbReference type="InterPro" id="IPR027417">
    <property type="entry name" value="P-loop_NTPase"/>
</dbReference>
<dbReference type="CDD" id="cd05387">
    <property type="entry name" value="BY-kinase"/>
    <property type="match status" value="1"/>
</dbReference>
<keyword evidence="10" id="KW-0732">Signal</keyword>